<sequence>MYIQPASRLILLSITLLTVYSSLLLSGLGAKCSVNDHNHAPTVKQTQVGLGNPPKFLVEISNNCPMCPVIDIHLKCGSFPQALVSPRLLKVIGFDDCVVNGGLPLPSLQKFSFNYSHSKYLMRPSVWYFQCE</sequence>
<reference evidence="3" key="1">
    <citation type="journal article" date="2021" name="Front. Plant Sci.">
        <title>Chromosome-Scale Genome Assembly for Chinese Sour Jujube and Insights Into Its Genome Evolution and Domestication Signature.</title>
        <authorList>
            <person name="Shen L.-Y."/>
            <person name="Luo H."/>
            <person name="Wang X.-L."/>
            <person name="Wang X.-M."/>
            <person name="Qiu X.-J."/>
            <person name="Liu H."/>
            <person name="Zhou S.-S."/>
            <person name="Jia K.-H."/>
            <person name="Nie S."/>
            <person name="Bao Y.-T."/>
            <person name="Zhang R.-G."/>
            <person name="Yun Q.-Z."/>
            <person name="Chai Y.-H."/>
            <person name="Lu J.-Y."/>
            <person name="Li Y."/>
            <person name="Zhao S.-W."/>
            <person name="Mao J.-F."/>
            <person name="Jia S.-G."/>
            <person name="Mao Y.-M."/>
        </authorList>
    </citation>
    <scope>NUCLEOTIDE SEQUENCE</scope>
    <source>
        <strain evidence="3">AT0</strain>
        <tissue evidence="3">Leaf</tissue>
    </source>
</reference>
<dbReference type="AlphaFoldDB" id="A0A978V2B8"/>
<dbReference type="Proteomes" id="UP000813462">
    <property type="component" value="Unassembled WGS sequence"/>
</dbReference>
<dbReference type="InterPro" id="IPR040361">
    <property type="entry name" value="TPD1"/>
</dbReference>
<dbReference type="GO" id="GO:0001709">
    <property type="term" value="P:cell fate determination"/>
    <property type="evidence" value="ECO:0007669"/>
    <property type="project" value="TreeGrafter"/>
</dbReference>
<evidence type="ECO:0000313" key="3">
    <source>
        <dbReference type="EMBL" id="KAH7521501.1"/>
    </source>
</evidence>
<organism evidence="3 4">
    <name type="scientific">Ziziphus jujuba var. spinosa</name>
    <dbReference type="NCBI Taxonomy" id="714518"/>
    <lineage>
        <taxon>Eukaryota</taxon>
        <taxon>Viridiplantae</taxon>
        <taxon>Streptophyta</taxon>
        <taxon>Embryophyta</taxon>
        <taxon>Tracheophyta</taxon>
        <taxon>Spermatophyta</taxon>
        <taxon>Magnoliopsida</taxon>
        <taxon>eudicotyledons</taxon>
        <taxon>Gunneridae</taxon>
        <taxon>Pentapetalae</taxon>
        <taxon>rosids</taxon>
        <taxon>fabids</taxon>
        <taxon>Rosales</taxon>
        <taxon>Rhamnaceae</taxon>
        <taxon>Paliureae</taxon>
        <taxon>Ziziphus</taxon>
    </lineage>
</organism>
<dbReference type="OrthoDB" id="1850606at2759"/>
<feature type="chain" id="PRO_5036781056" evidence="2">
    <location>
        <begin position="22"/>
        <end position="132"/>
    </location>
</feature>
<dbReference type="Pfam" id="PF24068">
    <property type="entry name" value="TPD1_C"/>
    <property type="match status" value="1"/>
</dbReference>
<dbReference type="PANTHER" id="PTHR33184:SF36">
    <property type="entry name" value="EXPANSIN-LIKE EG45 DOMAIN-CONTAINING PROTEIN"/>
    <property type="match status" value="1"/>
</dbReference>
<dbReference type="PANTHER" id="PTHR33184">
    <property type="entry name" value="PROTEIN TAPETUM DETERMINANT 1-LIKE-RELATED"/>
    <property type="match status" value="1"/>
</dbReference>
<gene>
    <name evidence="3" type="ORF">FEM48_Zijuj07G0040200</name>
</gene>
<protein>
    <submittedName>
        <fullName evidence="3">Uncharacterized protein</fullName>
    </submittedName>
</protein>
<feature type="signal peptide" evidence="2">
    <location>
        <begin position="1"/>
        <end position="21"/>
    </location>
</feature>
<name>A0A978V2B8_ZIZJJ</name>
<accession>A0A978V2B8</accession>
<proteinExistence type="predicted"/>
<comment type="caution">
    <text evidence="3">The sequence shown here is derived from an EMBL/GenBank/DDBJ whole genome shotgun (WGS) entry which is preliminary data.</text>
</comment>
<keyword evidence="1 2" id="KW-0732">Signal</keyword>
<evidence type="ECO:0000313" key="4">
    <source>
        <dbReference type="Proteomes" id="UP000813462"/>
    </source>
</evidence>
<evidence type="ECO:0000256" key="2">
    <source>
        <dbReference type="SAM" id="SignalP"/>
    </source>
</evidence>
<evidence type="ECO:0000256" key="1">
    <source>
        <dbReference type="ARBA" id="ARBA00022729"/>
    </source>
</evidence>
<dbReference type="EMBL" id="JAEACU010000007">
    <property type="protein sequence ID" value="KAH7521501.1"/>
    <property type="molecule type" value="Genomic_DNA"/>
</dbReference>